<keyword evidence="7" id="KW-1185">Reference proteome</keyword>
<keyword evidence="5" id="KW-0175">Coiled coil</keyword>
<reference evidence="6" key="1">
    <citation type="journal article" date="2020" name="Microb. Genom.">
        <title>Genetic diversity of clinical and environmental Mucorales isolates obtained from an investigation of mucormycosis cases among solid organ transplant recipients.</title>
        <authorList>
            <person name="Nguyen M.H."/>
            <person name="Kaul D."/>
            <person name="Muto C."/>
            <person name="Cheng S.J."/>
            <person name="Richter R.A."/>
            <person name="Bruno V.M."/>
            <person name="Liu G."/>
            <person name="Beyhan S."/>
            <person name="Sundermann A.J."/>
            <person name="Mounaud S."/>
            <person name="Pasculle A.W."/>
            <person name="Nierman W.C."/>
            <person name="Driscoll E."/>
            <person name="Cumbie R."/>
            <person name="Clancy C.J."/>
            <person name="Dupont C.L."/>
        </authorList>
    </citation>
    <scope>NUCLEOTIDE SEQUENCE</scope>
    <source>
        <strain evidence="6">GL11</strain>
    </source>
</reference>
<organism evidence="6 7">
    <name type="scientific">Rhizopus oryzae</name>
    <name type="common">Mucormycosis agent</name>
    <name type="synonym">Rhizopus arrhizus var. delemar</name>
    <dbReference type="NCBI Taxonomy" id="64495"/>
    <lineage>
        <taxon>Eukaryota</taxon>
        <taxon>Fungi</taxon>
        <taxon>Fungi incertae sedis</taxon>
        <taxon>Mucoromycota</taxon>
        <taxon>Mucoromycotina</taxon>
        <taxon>Mucoromycetes</taxon>
        <taxon>Mucorales</taxon>
        <taxon>Mucorineae</taxon>
        <taxon>Rhizopodaceae</taxon>
        <taxon>Rhizopus</taxon>
    </lineage>
</organism>
<evidence type="ECO:0000256" key="1">
    <source>
        <dbReference type="ARBA" id="ARBA00004173"/>
    </source>
</evidence>
<proteinExistence type="inferred from homology"/>
<name>A0A9P7BU23_RHIOR</name>
<dbReference type="EMBL" id="JAANQT010000480">
    <property type="protein sequence ID" value="KAG1310644.1"/>
    <property type="molecule type" value="Genomic_DNA"/>
</dbReference>
<evidence type="ECO:0000313" key="7">
    <source>
        <dbReference type="Proteomes" id="UP000716291"/>
    </source>
</evidence>
<evidence type="ECO:0000256" key="3">
    <source>
        <dbReference type="ARBA" id="ARBA00022946"/>
    </source>
</evidence>
<dbReference type="PANTHER" id="PTHR28163:SF1">
    <property type="entry name" value="PROTEIN PET117 HOMOLOG, MITOCHONDRIAL"/>
    <property type="match status" value="1"/>
</dbReference>
<dbReference type="OrthoDB" id="76305at2759"/>
<comment type="caution">
    <text evidence="6">The sequence shown here is derived from an EMBL/GenBank/DDBJ whole genome shotgun (WGS) entry which is preliminary data.</text>
</comment>
<keyword evidence="4" id="KW-0496">Mitochondrion</keyword>
<dbReference type="InterPro" id="IPR031568">
    <property type="entry name" value="Pet117"/>
</dbReference>
<gene>
    <name evidence="6" type="ORF">G6F64_004406</name>
</gene>
<dbReference type="PANTHER" id="PTHR28163">
    <property type="entry name" value="PROTEIN PET117 HOMOLOG, MITOCHONDRIAL"/>
    <property type="match status" value="1"/>
</dbReference>
<dbReference type="GO" id="GO:0033617">
    <property type="term" value="P:mitochondrial respiratory chain complex IV assembly"/>
    <property type="evidence" value="ECO:0007669"/>
    <property type="project" value="TreeGrafter"/>
</dbReference>
<comment type="subcellular location">
    <subcellularLocation>
        <location evidence="1">Mitochondrion</location>
    </subcellularLocation>
</comment>
<sequence>MLQGTHTVTLISFRTGPMSTKAKLTLASSVAFCIASVTGVHYIQNSEKENLRAGVLQDEERRRKKQEQQALNMKELQEQNELHEALLKTQSVTMLSSNDPVSKQE</sequence>
<feature type="coiled-coil region" evidence="5">
    <location>
        <begin position="56"/>
        <end position="93"/>
    </location>
</feature>
<evidence type="ECO:0000256" key="2">
    <source>
        <dbReference type="ARBA" id="ARBA00008197"/>
    </source>
</evidence>
<accession>A0A9P7BU23</accession>
<dbReference type="GO" id="GO:0005739">
    <property type="term" value="C:mitochondrion"/>
    <property type="evidence" value="ECO:0007669"/>
    <property type="project" value="UniProtKB-SubCell"/>
</dbReference>
<dbReference type="Proteomes" id="UP000716291">
    <property type="component" value="Unassembled WGS sequence"/>
</dbReference>
<evidence type="ECO:0000256" key="4">
    <source>
        <dbReference type="ARBA" id="ARBA00023128"/>
    </source>
</evidence>
<protein>
    <submittedName>
        <fullName evidence="6">Uncharacterized protein</fullName>
    </submittedName>
</protein>
<evidence type="ECO:0000256" key="5">
    <source>
        <dbReference type="SAM" id="Coils"/>
    </source>
</evidence>
<keyword evidence="3" id="KW-0809">Transit peptide</keyword>
<evidence type="ECO:0000313" key="6">
    <source>
        <dbReference type="EMBL" id="KAG1310644.1"/>
    </source>
</evidence>
<comment type="similarity">
    <text evidence="2">Belongs to the PET117 family.</text>
</comment>
<dbReference type="Pfam" id="PF15786">
    <property type="entry name" value="PET117"/>
    <property type="match status" value="1"/>
</dbReference>
<dbReference type="AlphaFoldDB" id="A0A9P7BU23"/>